<dbReference type="InterPro" id="IPR017438">
    <property type="entry name" value="ATP-NAD_kinase_N"/>
</dbReference>
<dbReference type="GO" id="GO:0046872">
    <property type="term" value="F:metal ion binding"/>
    <property type="evidence" value="ECO:0007669"/>
    <property type="project" value="UniProtKB-UniRule"/>
</dbReference>
<dbReference type="AlphaFoldDB" id="A0A376BZC2"/>
<comment type="function">
    <text evidence="6">Involved in the regulation of the intracellular balance of NAD and NADP, and is a key enzyme in the biosynthesis of NADP. Catalyzes specifically the phosphorylation on 2'-hydroxyl of the adenosine moiety of NAD to yield NADP.</text>
</comment>
<dbReference type="Gene3D" id="2.60.200.30">
    <property type="entry name" value="Probable inorganic polyphosphate/atp-NAD kinase, domain 2"/>
    <property type="match status" value="1"/>
</dbReference>
<keyword evidence="6" id="KW-0067">ATP-binding</keyword>
<comment type="subcellular location">
    <subcellularLocation>
        <location evidence="6">Cytoplasm</location>
    </subcellularLocation>
</comment>
<comment type="catalytic activity">
    <reaction evidence="5 6">
        <text>NAD(+) + ATP = ADP + NADP(+) + H(+)</text>
        <dbReference type="Rhea" id="RHEA:18629"/>
        <dbReference type="ChEBI" id="CHEBI:15378"/>
        <dbReference type="ChEBI" id="CHEBI:30616"/>
        <dbReference type="ChEBI" id="CHEBI:57540"/>
        <dbReference type="ChEBI" id="CHEBI:58349"/>
        <dbReference type="ChEBI" id="CHEBI:456216"/>
        <dbReference type="EC" id="2.7.1.23"/>
    </reaction>
</comment>
<feature type="active site" description="Proton acceptor" evidence="6">
    <location>
        <position position="83"/>
    </location>
</feature>
<feature type="binding site" evidence="6">
    <location>
        <position position="221"/>
    </location>
    <ligand>
        <name>NAD(+)</name>
        <dbReference type="ChEBI" id="CHEBI:57540"/>
    </ligand>
</feature>
<dbReference type="GO" id="GO:0005524">
    <property type="term" value="F:ATP binding"/>
    <property type="evidence" value="ECO:0007669"/>
    <property type="project" value="UniProtKB-KW"/>
</dbReference>
<evidence type="ECO:0000256" key="4">
    <source>
        <dbReference type="ARBA" id="ARBA00023027"/>
    </source>
</evidence>
<keyword evidence="4 6" id="KW-0520">NAD</keyword>
<keyword evidence="2 6" id="KW-0418">Kinase</keyword>
<evidence type="ECO:0000313" key="8">
    <source>
        <dbReference type="Proteomes" id="UP000255515"/>
    </source>
</evidence>
<keyword evidence="6" id="KW-0547">Nucleotide-binding</keyword>
<dbReference type="PANTHER" id="PTHR20275">
    <property type="entry name" value="NAD KINASE"/>
    <property type="match status" value="1"/>
</dbReference>
<dbReference type="Pfam" id="PF01513">
    <property type="entry name" value="NAD_kinase"/>
    <property type="match status" value="1"/>
</dbReference>
<feature type="binding site" evidence="6">
    <location>
        <position position="186"/>
    </location>
    <ligand>
        <name>NAD(+)</name>
        <dbReference type="ChEBI" id="CHEBI:57540"/>
    </ligand>
</feature>
<protein>
    <recommendedName>
        <fullName evidence="6">NAD kinase</fullName>
        <ecNumber evidence="6">2.7.1.23</ecNumber>
    </recommendedName>
    <alternativeName>
        <fullName evidence="6">ATP-dependent NAD kinase</fullName>
    </alternativeName>
</protein>
<name>A0A376BZC2_9FLAO</name>
<dbReference type="InterPro" id="IPR017437">
    <property type="entry name" value="ATP-NAD_kinase_PpnK-typ_C"/>
</dbReference>
<evidence type="ECO:0000313" key="7">
    <source>
        <dbReference type="EMBL" id="SSZ46915.1"/>
    </source>
</evidence>
<dbReference type="InterPro" id="IPR002504">
    <property type="entry name" value="NADK"/>
</dbReference>
<dbReference type="EC" id="2.7.1.23" evidence="6"/>
<dbReference type="NCBIfam" id="NF002521">
    <property type="entry name" value="PRK01911.1"/>
    <property type="match status" value="1"/>
</dbReference>
<dbReference type="HAMAP" id="MF_00361">
    <property type="entry name" value="NAD_kinase"/>
    <property type="match status" value="1"/>
</dbReference>
<comment type="similarity">
    <text evidence="6">Belongs to the NAD kinase family.</text>
</comment>
<keyword evidence="1 6" id="KW-0808">Transferase</keyword>
<dbReference type="GO" id="GO:0051287">
    <property type="term" value="F:NAD binding"/>
    <property type="evidence" value="ECO:0007669"/>
    <property type="project" value="UniProtKB-ARBA"/>
</dbReference>
<sequence>MPFSKNTLKYNIMKVAIYTQKQDLDTFLYLSKFISELAMRDIECVLEEETSTKLQFSKKFNTFKNREELQKEGVDFFFSFGGDGTILNALIFIQDLEIPVIGVNTGRLGFLASFSKEEIFNNIDHILHGDLVESKRSVIEVCSTNKKSIDFPYALNDLCITRKQTTAMITIDTYIDNDFLTVFWADGLIISTPTGSTAYSLSCGGPIIAPTNDNFVLSPIAPHNLNVRPIVLKDDVEIKLKVESRVPEYSLSLDSRLYDMTIGDELIIRKAPFSLRLLFPKEINFYATLREKLLWGKDKRN</sequence>
<proteinExistence type="inferred from homology"/>
<dbReference type="GO" id="GO:0005737">
    <property type="term" value="C:cytoplasm"/>
    <property type="evidence" value="ECO:0007669"/>
    <property type="project" value="UniProtKB-SubCell"/>
</dbReference>
<accession>A0A376BZC2</accession>
<evidence type="ECO:0000256" key="6">
    <source>
        <dbReference type="HAMAP-Rule" id="MF_00361"/>
    </source>
</evidence>
<feature type="binding site" evidence="6">
    <location>
        <begin position="83"/>
        <end position="84"/>
    </location>
    <ligand>
        <name>NAD(+)</name>
        <dbReference type="ChEBI" id="CHEBI:57540"/>
    </ligand>
</feature>
<dbReference type="EMBL" id="UFTJ01000001">
    <property type="protein sequence ID" value="SSZ46915.1"/>
    <property type="molecule type" value="Genomic_DNA"/>
</dbReference>
<dbReference type="GO" id="GO:0003951">
    <property type="term" value="F:NAD+ kinase activity"/>
    <property type="evidence" value="ECO:0007669"/>
    <property type="project" value="UniProtKB-UniRule"/>
</dbReference>
<dbReference type="InterPro" id="IPR016064">
    <property type="entry name" value="NAD/diacylglycerol_kinase_sf"/>
</dbReference>
<evidence type="ECO:0000256" key="1">
    <source>
        <dbReference type="ARBA" id="ARBA00022679"/>
    </source>
</evidence>
<comment type="cofactor">
    <cofactor evidence="6">
        <name>a divalent metal cation</name>
        <dbReference type="ChEBI" id="CHEBI:60240"/>
    </cofactor>
</comment>
<comment type="caution">
    <text evidence="6">Lacks conserved residue(s) required for the propagation of feature annotation.</text>
</comment>
<feature type="binding site" evidence="6">
    <location>
        <begin position="197"/>
        <end position="202"/>
    </location>
    <ligand>
        <name>NAD(+)</name>
        <dbReference type="ChEBI" id="CHEBI:57540"/>
    </ligand>
</feature>
<dbReference type="PANTHER" id="PTHR20275:SF6">
    <property type="entry name" value="NAD KINASE 2, CHLOROPLASTIC"/>
    <property type="match status" value="1"/>
</dbReference>
<gene>
    <name evidence="7" type="primary">ppnK</name>
    <name evidence="6" type="synonym">nadK</name>
    <name evidence="7" type="ORF">NCTC11661_00577</name>
</gene>
<keyword evidence="6" id="KW-0963">Cytoplasm</keyword>
<dbReference type="Proteomes" id="UP000255515">
    <property type="component" value="Unassembled WGS sequence"/>
</dbReference>
<evidence type="ECO:0000256" key="5">
    <source>
        <dbReference type="ARBA" id="ARBA00047925"/>
    </source>
</evidence>
<dbReference type="Pfam" id="PF20143">
    <property type="entry name" value="NAD_kinase_C"/>
    <property type="match status" value="1"/>
</dbReference>
<feature type="binding site" evidence="6">
    <location>
        <begin position="156"/>
        <end position="157"/>
    </location>
    <ligand>
        <name>NAD(+)</name>
        <dbReference type="ChEBI" id="CHEBI:57540"/>
    </ligand>
</feature>
<organism evidence="7 8">
    <name type="scientific">Bergeyella zoohelcum</name>
    <dbReference type="NCBI Taxonomy" id="1015"/>
    <lineage>
        <taxon>Bacteria</taxon>
        <taxon>Pseudomonadati</taxon>
        <taxon>Bacteroidota</taxon>
        <taxon>Flavobacteriia</taxon>
        <taxon>Flavobacteriales</taxon>
        <taxon>Weeksellaceae</taxon>
        <taxon>Bergeyella</taxon>
    </lineage>
</organism>
<evidence type="ECO:0000256" key="2">
    <source>
        <dbReference type="ARBA" id="ARBA00022777"/>
    </source>
</evidence>
<dbReference type="Gene3D" id="3.40.50.10330">
    <property type="entry name" value="Probable inorganic polyphosphate/atp-NAD kinase, domain 1"/>
    <property type="match status" value="1"/>
</dbReference>
<reference evidence="7 8" key="1">
    <citation type="submission" date="2018-06" db="EMBL/GenBank/DDBJ databases">
        <authorList>
            <consortium name="Pathogen Informatics"/>
            <person name="Doyle S."/>
        </authorList>
    </citation>
    <scope>NUCLEOTIDE SEQUENCE [LARGE SCALE GENOMIC DNA]</scope>
    <source>
        <strain evidence="7 8">NCTC11661</strain>
    </source>
</reference>
<keyword evidence="3 6" id="KW-0521">NADP</keyword>
<dbReference type="GO" id="GO:0006741">
    <property type="term" value="P:NADP+ biosynthetic process"/>
    <property type="evidence" value="ECO:0007669"/>
    <property type="project" value="UniProtKB-UniRule"/>
</dbReference>
<dbReference type="SUPFAM" id="SSF111331">
    <property type="entry name" value="NAD kinase/diacylglycerol kinase-like"/>
    <property type="match status" value="1"/>
</dbReference>
<dbReference type="GO" id="GO:0019674">
    <property type="term" value="P:NAD+ metabolic process"/>
    <property type="evidence" value="ECO:0007669"/>
    <property type="project" value="InterPro"/>
</dbReference>
<evidence type="ECO:0000256" key="3">
    <source>
        <dbReference type="ARBA" id="ARBA00022857"/>
    </source>
</evidence>